<evidence type="ECO:0000313" key="1">
    <source>
        <dbReference type="EMBL" id="VEP16677.1"/>
    </source>
</evidence>
<dbReference type="AlphaFoldDB" id="A0A563VZ78"/>
<dbReference type="Proteomes" id="UP000320055">
    <property type="component" value="Unassembled WGS sequence"/>
</dbReference>
<gene>
    <name evidence="1" type="ORF">H1P_480038</name>
</gene>
<evidence type="ECO:0000313" key="2">
    <source>
        <dbReference type="Proteomes" id="UP000320055"/>
    </source>
</evidence>
<dbReference type="EMBL" id="CAACVJ010000423">
    <property type="protein sequence ID" value="VEP16677.1"/>
    <property type="molecule type" value="Genomic_DNA"/>
</dbReference>
<reference evidence="1 2" key="1">
    <citation type="submission" date="2019-01" db="EMBL/GenBank/DDBJ databases">
        <authorList>
            <person name="Brito A."/>
        </authorList>
    </citation>
    <scope>NUCLEOTIDE SEQUENCE [LARGE SCALE GENOMIC DNA]</scope>
    <source>
        <strain evidence="1">1</strain>
    </source>
</reference>
<organism evidence="1 2">
    <name type="scientific">Hyella patelloides LEGE 07179</name>
    <dbReference type="NCBI Taxonomy" id="945734"/>
    <lineage>
        <taxon>Bacteria</taxon>
        <taxon>Bacillati</taxon>
        <taxon>Cyanobacteriota</taxon>
        <taxon>Cyanophyceae</taxon>
        <taxon>Pleurocapsales</taxon>
        <taxon>Hyellaceae</taxon>
        <taxon>Hyella</taxon>
    </lineage>
</organism>
<sequence length="44" mass="5162">MLKITFSPIKLASNYQICDRNCHKGDKLEQEIFKTNLPLKLKKL</sequence>
<accession>A0A563VZ78</accession>
<proteinExistence type="predicted"/>
<name>A0A563VZ78_9CYAN</name>
<keyword evidence="2" id="KW-1185">Reference proteome</keyword>
<protein>
    <submittedName>
        <fullName evidence="1">Uncharacterized protein</fullName>
    </submittedName>
</protein>